<reference evidence="1 2" key="1">
    <citation type="submission" date="2019-03" db="EMBL/GenBank/DDBJ databases">
        <title>Genomic Encyclopedia of Archaeal and Bacterial Type Strains, Phase II (KMG-II): from individual species to whole genera.</title>
        <authorList>
            <person name="Goeker M."/>
        </authorList>
    </citation>
    <scope>NUCLEOTIDE SEQUENCE [LARGE SCALE GENOMIC DNA]</scope>
    <source>
        <strain evidence="1 2">DSM 28353</strain>
    </source>
</reference>
<organism evidence="1 2">
    <name type="scientific">Sphingobacterium yanglingense</name>
    <dbReference type="NCBI Taxonomy" id="1437280"/>
    <lineage>
        <taxon>Bacteria</taxon>
        <taxon>Pseudomonadati</taxon>
        <taxon>Bacteroidota</taxon>
        <taxon>Sphingobacteriia</taxon>
        <taxon>Sphingobacteriales</taxon>
        <taxon>Sphingobacteriaceae</taxon>
        <taxon>Sphingobacterium</taxon>
    </lineage>
</organism>
<accession>A0A4V3DE34</accession>
<sequence>MFIFDKMNYPAQIVVNVLHREFPDLAIKVLERIREQLPALTFDDIDIVEGIVDAFCQDMNVTKSQLYNAEMIKSNAHKRRILIALIMKLYQPELLVSMITGHMNSCISRKLIAILHVSRGTVSFDVKRAVKFYQLYSEFRESVDNMHTKIIQQYGNKENSIEASTQAV</sequence>
<keyword evidence="2" id="KW-1185">Reference proteome</keyword>
<evidence type="ECO:0008006" key="3">
    <source>
        <dbReference type="Google" id="ProtNLM"/>
    </source>
</evidence>
<evidence type="ECO:0000313" key="2">
    <source>
        <dbReference type="Proteomes" id="UP000295292"/>
    </source>
</evidence>
<protein>
    <recommendedName>
        <fullName evidence="3">DnaA-like protein</fullName>
    </recommendedName>
</protein>
<dbReference type="Proteomes" id="UP000295292">
    <property type="component" value="Unassembled WGS sequence"/>
</dbReference>
<proteinExistence type="predicted"/>
<dbReference type="EMBL" id="SNYV01000011">
    <property type="protein sequence ID" value="TDQ79559.1"/>
    <property type="molecule type" value="Genomic_DNA"/>
</dbReference>
<name>A0A4V3DE34_9SPHI</name>
<evidence type="ECO:0000313" key="1">
    <source>
        <dbReference type="EMBL" id="TDQ79559.1"/>
    </source>
</evidence>
<comment type="caution">
    <text evidence="1">The sequence shown here is derived from an EMBL/GenBank/DDBJ whole genome shotgun (WGS) entry which is preliminary data.</text>
</comment>
<gene>
    <name evidence="1" type="ORF">CLV99_1002</name>
</gene>
<dbReference type="AlphaFoldDB" id="A0A4V3DE34"/>